<gene>
    <name evidence="1" type="primary">nagC_11</name>
    <name evidence="1" type="ORF">SDC9_65840</name>
</gene>
<dbReference type="InterPro" id="IPR036388">
    <property type="entry name" value="WH-like_DNA-bd_sf"/>
</dbReference>
<dbReference type="Gene3D" id="3.30.420.40">
    <property type="match status" value="2"/>
</dbReference>
<dbReference type="SUPFAM" id="SSF46785">
    <property type="entry name" value="Winged helix' DNA-binding domain"/>
    <property type="match status" value="1"/>
</dbReference>
<comment type="caution">
    <text evidence="1">The sequence shown here is derived from an EMBL/GenBank/DDBJ whole genome shotgun (WGS) entry which is preliminary data.</text>
</comment>
<dbReference type="EMBL" id="VSSQ01003173">
    <property type="protein sequence ID" value="MPM19416.1"/>
    <property type="molecule type" value="Genomic_DNA"/>
</dbReference>
<name>A0A644XT75_9ZZZZ</name>
<sequence>MKKTTHEQTKLHNMRLILRTIYEAGTISRADVARLTKLTPTTVSDLVEVLLTDGLVEEVGFGVSVGGKPPTLITVPSESRFAIGIDLADNGIHGSLINLRGEIKYTASIPGNLVGDAALEQIYTLIAQLMEHVDKKQLLGIGLGSPGVVSFEEGIVRRAVKYQWKEIPLRSLLQDKFDIPVFIANDSQVAALAEYIYGVDPNEKNLVLLKVGEGISAGLIIDGKIFFGDGNGAGEVGHICVEPGGLLCRCGHIGCLETVASLRALAQMTREILPGSDGLTNELLLEKLVGLIEAENAESKRIVSRAGDYLGLAVANIVGLLNIHKIVLAGPVTVLGDVLVQPILASMQEKALDALSKQTQILVSDLGTNIVQIGAAALVQQSTLGLF</sequence>
<dbReference type="InterPro" id="IPR000600">
    <property type="entry name" value="ROK"/>
</dbReference>
<evidence type="ECO:0000313" key="1">
    <source>
        <dbReference type="EMBL" id="MPM19416.1"/>
    </source>
</evidence>
<dbReference type="Pfam" id="PF13412">
    <property type="entry name" value="HTH_24"/>
    <property type="match status" value="1"/>
</dbReference>
<protein>
    <submittedName>
        <fullName evidence="1">N-acetylglucosamine repressor</fullName>
    </submittedName>
</protein>
<accession>A0A644XT75</accession>
<dbReference type="PANTHER" id="PTHR18964">
    <property type="entry name" value="ROK (REPRESSOR, ORF, KINASE) FAMILY"/>
    <property type="match status" value="1"/>
</dbReference>
<dbReference type="PANTHER" id="PTHR18964:SF149">
    <property type="entry name" value="BIFUNCTIONAL UDP-N-ACETYLGLUCOSAMINE 2-EPIMERASE_N-ACETYLMANNOSAMINE KINASE"/>
    <property type="match status" value="1"/>
</dbReference>
<dbReference type="InterPro" id="IPR036390">
    <property type="entry name" value="WH_DNA-bd_sf"/>
</dbReference>
<dbReference type="AlphaFoldDB" id="A0A644XT75"/>
<proteinExistence type="predicted"/>
<dbReference type="Pfam" id="PF00480">
    <property type="entry name" value="ROK"/>
    <property type="match status" value="1"/>
</dbReference>
<dbReference type="InterPro" id="IPR043129">
    <property type="entry name" value="ATPase_NBD"/>
</dbReference>
<reference evidence="1" key="1">
    <citation type="submission" date="2019-08" db="EMBL/GenBank/DDBJ databases">
        <authorList>
            <person name="Kucharzyk K."/>
            <person name="Murdoch R.W."/>
            <person name="Higgins S."/>
            <person name="Loffler F."/>
        </authorList>
    </citation>
    <scope>NUCLEOTIDE SEQUENCE</scope>
</reference>
<organism evidence="1">
    <name type="scientific">bioreactor metagenome</name>
    <dbReference type="NCBI Taxonomy" id="1076179"/>
    <lineage>
        <taxon>unclassified sequences</taxon>
        <taxon>metagenomes</taxon>
        <taxon>ecological metagenomes</taxon>
    </lineage>
</organism>
<dbReference type="SUPFAM" id="SSF53067">
    <property type="entry name" value="Actin-like ATPase domain"/>
    <property type="match status" value="1"/>
</dbReference>
<dbReference type="Gene3D" id="1.10.10.10">
    <property type="entry name" value="Winged helix-like DNA-binding domain superfamily/Winged helix DNA-binding domain"/>
    <property type="match status" value="1"/>
</dbReference>